<dbReference type="Proteomes" id="UP000015531">
    <property type="component" value="Unassembled WGS sequence"/>
</dbReference>
<keyword evidence="2" id="KW-1185">Reference proteome</keyword>
<gene>
    <name evidence="1" type="ORF">RLDS_16070</name>
</gene>
<dbReference type="RefSeq" id="WP_021226829.1">
    <property type="nucleotide sequence ID" value="NZ_ATDP01000097.1"/>
</dbReference>
<comment type="caution">
    <text evidence="1">The sequence shown here is derived from an EMBL/GenBank/DDBJ whole genome shotgun (WGS) entry which is preliminary data.</text>
</comment>
<dbReference type="EMBL" id="ATDP01000097">
    <property type="protein sequence ID" value="EQB13253.1"/>
    <property type="molecule type" value="Genomic_DNA"/>
</dbReference>
<dbReference type="PATRIC" id="fig|1331060.3.peg.3082"/>
<dbReference type="OrthoDB" id="9806903at2"/>
<proteinExistence type="predicted"/>
<dbReference type="AlphaFoldDB" id="T0HM58"/>
<sequence>MTTYSVDVTVEEMLAALNNAIDRRGLETFAELNDGLQLEVEATIDEDLFYDRASDLGYVHEDEIMDGYSPEARDLEDGLRSLIQGDRGTAVTLLQRAFSEWPDAMRVVEDVLLARTVHDRRQGALALAA</sequence>
<evidence type="ECO:0000313" key="2">
    <source>
        <dbReference type="Proteomes" id="UP000015531"/>
    </source>
</evidence>
<organism evidence="1 2">
    <name type="scientific">Sphingobium lactosutens DS20</name>
    <dbReference type="NCBI Taxonomy" id="1331060"/>
    <lineage>
        <taxon>Bacteria</taxon>
        <taxon>Pseudomonadati</taxon>
        <taxon>Pseudomonadota</taxon>
        <taxon>Alphaproteobacteria</taxon>
        <taxon>Sphingomonadales</taxon>
        <taxon>Sphingomonadaceae</taxon>
        <taxon>Sphingobium</taxon>
    </lineage>
</organism>
<evidence type="ECO:0000313" key="1">
    <source>
        <dbReference type="EMBL" id="EQB13253.1"/>
    </source>
</evidence>
<name>T0HM58_9SPHN</name>
<protein>
    <submittedName>
        <fullName evidence="1">Uncharacterized protein</fullName>
    </submittedName>
</protein>
<reference evidence="1 2" key="1">
    <citation type="journal article" date="2013" name="Genome Announc.">
        <title>Draft Genome Sequence of Sphingobium lactosutens Strain DS20T, Isolated from a Hexachlorocyclohexane Dumpsite.</title>
        <authorList>
            <person name="Kumar R."/>
            <person name="Dwivedi V."/>
            <person name="Negi V."/>
            <person name="Khurana J.P."/>
            <person name="Lal R."/>
        </authorList>
    </citation>
    <scope>NUCLEOTIDE SEQUENCE [LARGE SCALE GENOMIC DNA]</scope>
    <source>
        <strain evidence="1 2">DS20</strain>
    </source>
</reference>
<accession>T0HM58</accession>